<evidence type="ECO:0000313" key="3">
    <source>
        <dbReference type="Proteomes" id="UP000762676"/>
    </source>
</evidence>
<dbReference type="PANTHER" id="PTHR46421">
    <property type="entry name" value="PROGRAMMED CELL DEATH PROTEIN 2-LIKE"/>
    <property type="match status" value="1"/>
</dbReference>
<organism evidence="2 3">
    <name type="scientific">Elysia marginata</name>
    <dbReference type="NCBI Taxonomy" id="1093978"/>
    <lineage>
        <taxon>Eukaryota</taxon>
        <taxon>Metazoa</taxon>
        <taxon>Spiralia</taxon>
        <taxon>Lophotrochozoa</taxon>
        <taxon>Mollusca</taxon>
        <taxon>Gastropoda</taxon>
        <taxon>Heterobranchia</taxon>
        <taxon>Euthyneura</taxon>
        <taxon>Panpulmonata</taxon>
        <taxon>Sacoglossa</taxon>
        <taxon>Placobranchoidea</taxon>
        <taxon>Plakobranchidae</taxon>
        <taxon>Elysia</taxon>
    </lineage>
</organism>
<feature type="region of interest" description="Disordered" evidence="1">
    <location>
        <begin position="103"/>
        <end position="139"/>
    </location>
</feature>
<sequence length="370" mass="40865">MFVLIGLIDQPIIRPERVGWDTNKVGGLPVWLAQSPDSPVISPPCRLCGASQTLVTQLYCPLGNSAFHRCLYVFACHKKCNNQTLGWRVFRSMKYDAAYDATSTGTKRTSEKKDGDFNSWAEDADDWGEDDGDDWGEGADDWGEEADDWGEEADDWRGDADECQVASSQSLICQNNSAMAAVSADESSVSIQSTSSAVKSMQHLADNFSAQMSITSNGNGLDASEEMDGGPASSLTNADTDEVLEEKMLVADSGRLDAIARILNTKEEQQGPSADNASTSRDVVLKPYYLEVFEEPVEEEQVSDHVLSLIKDYEKSEGHSLNSLLQERPKSGKGKPGPCESYEKSELRHGDRRFHKFLKRLQRCPQQCIR</sequence>
<feature type="region of interest" description="Disordered" evidence="1">
    <location>
        <begin position="318"/>
        <end position="347"/>
    </location>
</feature>
<protein>
    <submittedName>
        <fullName evidence="2">Programmed cell death protein 2-like</fullName>
    </submittedName>
</protein>
<dbReference type="Proteomes" id="UP000762676">
    <property type="component" value="Unassembled WGS sequence"/>
</dbReference>
<feature type="region of interest" description="Disordered" evidence="1">
    <location>
        <begin position="216"/>
        <end position="237"/>
    </location>
</feature>
<dbReference type="GO" id="GO:0006915">
    <property type="term" value="P:apoptotic process"/>
    <property type="evidence" value="ECO:0007669"/>
    <property type="project" value="TreeGrafter"/>
</dbReference>
<keyword evidence="3" id="KW-1185">Reference proteome</keyword>
<proteinExistence type="predicted"/>
<feature type="compositionally biased region" description="Acidic residues" evidence="1">
    <location>
        <begin position="122"/>
        <end position="139"/>
    </location>
</feature>
<dbReference type="PANTHER" id="PTHR46421:SF1">
    <property type="entry name" value="PROGRAMMED CELL DEATH PROTEIN 2-LIKE"/>
    <property type="match status" value="1"/>
</dbReference>
<accession>A0AAV4G815</accession>
<gene>
    <name evidence="2" type="ORF">ElyMa_002334300</name>
</gene>
<dbReference type="EMBL" id="BMAT01004809">
    <property type="protein sequence ID" value="GFR81180.1"/>
    <property type="molecule type" value="Genomic_DNA"/>
</dbReference>
<comment type="caution">
    <text evidence="2">The sequence shown here is derived from an EMBL/GenBank/DDBJ whole genome shotgun (WGS) entry which is preliminary data.</text>
</comment>
<name>A0AAV4G815_9GAST</name>
<evidence type="ECO:0000313" key="2">
    <source>
        <dbReference type="EMBL" id="GFR81180.1"/>
    </source>
</evidence>
<dbReference type="InterPro" id="IPR052815">
    <property type="entry name" value="PDCD2-like_regulator"/>
</dbReference>
<evidence type="ECO:0000256" key="1">
    <source>
        <dbReference type="SAM" id="MobiDB-lite"/>
    </source>
</evidence>
<dbReference type="AlphaFoldDB" id="A0AAV4G815"/>
<reference evidence="2 3" key="1">
    <citation type="journal article" date="2021" name="Elife">
        <title>Chloroplast acquisition without the gene transfer in kleptoplastic sea slugs, Plakobranchus ocellatus.</title>
        <authorList>
            <person name="Maeda T."/>
            <person name="Takahashi S."/>
            <person name="Yoshida T."/>
            <person name="Shimamura S."/>
            <person name="Takaki Y."/>
            <person name="Nagai Y."/>
            <person name="Toyoda A."/>
            <person name="Suzuki Y."/>
            <person name="Arimoto A."/>
            <person name="Ishii H."/>
            <person name="Satoh N."/>
            <person name="Nishiyama T."/>
            <person name="Hasebe M."/>
            <person name="Maruyama T."/>
            <person name="Minagawa J."/>
            <person name="Obokata J."/>
            <person name="Shigenobu S."/>
        </authorList>
    </citation>
    <scope>NUCLEOTIDE SEQUENCE [LARGE SCALE GENOMIC DNA]</scope>
</reference>